<evidence type="ECO:0000313" key="3">
    <source>
        <dbReference type="EMBL" id="GFZ27120.1"/>
    </source>
</evidence>
<feature type="transmembrane region" description="Helical" evidence="1">
    <location>
        <begin position="180"/>
        <end position="197"/>
    </location>
</feature>
<dbReference type="PANTHER" id="PTHR36834:SF2">
    <property type="entry name" value="MEMBRANE PROTEIN"/>
    <property type="match status" value="1"/>
</dbReference>
<dbReference type="Proteomes" id="UP000677218">
    <property type="component" value="Unassembled WGS sequence"/>
</dbReference>
<protein>
    <submittedName>
        <fullName evidence="3">Glycopeptide antibiotics resistance protein</fullName>
    </submittedName>
</protein>
<reference evidence="3" key="1">
    <citation type="submission" date="2020-08" db="EMBL/GenBank/DDBJ databases">
        <title>Taxonomic study for Lactobacillus species isolated from hardwood bark.</title>
        <authorList>
            <person name="Tohno M."/>
            <person name="Tanizawa Y."/>
        </authorList>
    </citation>
    <scope>NUCLEOTIDE SEQUENCE</scope>
    <source>
        <strain evidence="3">B40</strain>
    </source>
</reference>
<feature type="transmembrane region" description="Helical" evidence="1">
    <location>
        <begin position="153"/>
        <end position="174"/>
    </location>
</feature>
<comment type="caution">
    <text evidence="3">The sequence shown here is derived from an EMBL/GenBank/DDBJ whole genome shotgun (WGS) entry which is preliminary data.</text>
</comment>
<dbReference type="InterPro" id="IPR053150">
    <property type="entry name" value="Teicoplanin_resist-assoc"/>
</dbReference>
<keyword evidence="4" id="KW-1185">Reference proteome</keyword>
<feature type="transmembrane region" description="Helical" evidence="1">
    <location>
        <begin position="35"/>
        <end position="53"/>
    </location>
</feature>
<dbReference type="RefSeq" id="WP_212780813.1">
    <property type="nucleotide sequence ID" value="NZ_BMAY01000006.1"/>
</dbReference>
<dbReference type="PANTHER" id="PTHR36834">
    <property type="entry name" value="MEMBRANE PROTEIN-RELATED"/>
    <property type="match status" value="1"/>
</dbReference>
<gene>
    <name evidence="3" type="primary">vanZ</name>
    <name evidence="3" type="ORF">LCB40_10000</name>
</gene>
<keyword evidence="1" id="KW-0472">Membrane</keyword>
<accession>A0A916VIA4</accession>
<evidence type="ECO:0000259" key="2">
    <source>
        <dbReference type="Pfam" id="PF04892"/>
    </source>
</evidence>
<sequence>MLFFGPLYNWLAAHYAMQINHFALVKLILTALDKTIFYFLIFAFFRLLWLFGVRHRRSLASEVSVWLLVFYMLLVFMGTTFRDAYFPWQIELHLHRPLSDINLVFLKETWKMIYAPSHLDFYYNSLGNILCFLPFGFLFPIVFSKKATAAKTILLGMGWSITIEICQFFLATGVTDIDDVFFNTVGASCGYLLYRLFKRVKKEIS</sequence>
<evidence type="ECO:0000256" key="1">
    <source>
        <dbReference type="SAM" id="Phobius"/>
    </source>
</evidence>
<dbReference type="AlphaFoldDB" id="A0A916VIA4"/>
<feature type="transmembrane region" description="Helical" evidence="1">
    <location>
        <begin position="121"/>
        <end position="141"/>
    </location>
</feature>
<dbReference type="InterPro" id="IPR006976">
    <property type="entry name" value="VanZ-like"/>
</dbReference>
<dbReference type="Pfam" id="PF04892">
    <property type="entry name" value="VanZ"/>
    <property type="match status" value="1"/>
</dbReference>
<dbReference type="EMBL" id="BMAY01000006">
    <property type="protein sequence ID" value="GFZ27120.1"/>
    <property type="molecule type" value="Genomic_DNA"/>
</dbReference>
<proteinExistence type="predicted"/>
<evidence type="ECO:0000313" key="4">
    <source>
        <dbReference type="Proteomes" id="UP000677218"/>
    </source>
</evidence>
<name>A0A916VIA4_9LACO</name>
<organism evidence="3 4">
    <name type="scientific">Lactobacillus corticis</name>
    <dbReference type="NCBI Taxonomy" id="2201249"/>
    <lineage>
        <taxon>Bacteria</taxon>
        <taxon>Bacillati</taxon>
        <taxon>Bacillota</taxon>
        <taxon>Bacilli</taxon>
        <taxon>Lactobacillales</taxon>
        <taxon>Lactobacillaceae</taxon>
        <taxon>Lactobacillus</taxon>
    </lineage>
</organism>
<feature type="transmembrane region" description="Helical" evidence="1">
    <location>
        <begin position="65"/>
        <end position="85"/>
    </location>
</feature>
<keyword evidence="1" id="KW-0812">Transmembrane</keyword>
<keyword evidence="1" id="KW-1133">Transmembrane helix</keyword>
<feature type="domain" description="VanZ-like" evidence="2">
    <location>
        <begin position="69"/>
        <end position="197"/>
    </location>
</feature>